<dbReference type="Gene3D" id="3.90.190.20">
    <property type="entry name" value="Mur ligase, C-terminal domain"/>
    <property type="match status" value="1"/>
</dbReference>
<evidence type="ECO:0000259" key="7">
    <source>
        <dbReference type="Pfam" id="PF08245"/>
    </source>
</evidence>
<evidence type="ECO:0000256" key="1">
    <source>
        <dbReference type="ARBA" id="ARBA00004496"/>
    </source>
</evidence>
<gene>
    <name evidence="8" type="ORF">METZ01_LOCUS229557</name>
</gene>
<dbReference type="Gene3D" id="3.40.50.720">
    <property type="entry name" value="NAD(P)-binding Rossmann-like Domain"/>
    <property type="match status" value="1"/>
</dbReference>
<dbReference type="InterPro" id="IPR013221">
    <property type="entry name" value="Mur_ligase_cen"/>
</dbReference>
<dbReference type="GO" id="GO:0005737">
    <property type="term" value="C:cytoplasm"/>
    <property type="evidence" value="ECO:0007669"/>
    <property type="project" value="UniProtKB-SubCell"/>
</dbReference>
<keyword evidence="4" id="KW-0436">Ligase</keyword>
<comment type="subcellular location">
    <subcellularLocation>
        <location evidence="1">Cytoplasm</location>
    </subcellularLocation>
</comment>
<dbReference type="SUPFAM" id="SSF53623">
    <property type="entry name" value="MurD-like peptide ligases, catalytic domain"/>
    <property type="match status" value="1"/>
</dbReference>
<evidence type="ECO:0000313" key="8">
    <source>
        <dbReference type="EMBL" id="SVB76703.1"/>
    </source>
</evidence>
<evidence type="ECO:0000256" key="2">
    <source>
        <dbReference type="ARBA" id="ARBA00004752"/>
    </source>
</evidence>
<keyword evidence="3" id="KW-0963">Cytoplasm</keyword>
<protein>
    <recommendedName>
        <fullName evidence="7">Mur ligase central domain-containing protein</fullName>
    </recommendedName>
</protein>
<reference evidence="8" key="1">
    <citation type="submission" date="2018-05" db="EMBL/GenBank/DDBJ databases">
        <authorList>
            <person name="Lanie J.A."/>
            <person name="Ng W.-L."/>
            <person name="Kazmierczak K.M."/>
            <person name="Andrzejewski T.M."/>
            <person name="Davidsen T.M."/>
            <person name="Wayne K.J."/>
            <person name="Tettelin H."/>
            <person name="Glass J.I."/>
            <person name="Rusch D."/>
            <person name="Podicherti R."/>
            <person name="Tsui H.-C.T."/>
            <person name="Winkler M.E."/>
        </authorList>
    </citation>
    <scope>NUCLEOTIDE SEQUENCE</scope>
</reference>
<accession>A0A382GQ30</accession>
<organism evidence="8">
    <name type="scientific">marine metagenome</name>
    <dbReference type="NCBI Taxonomy" id="408172"/>
    <lineage>
        <taxon>unclassified sequences</taxon>
        <taxon>metagenomes</taxon>
        <taxon>ecological metagenomes</taxon>
    </lineage>
</organism>
<dbReference type="GO" id="GO:0009252">
    <property type="term" value="P:peptidoglycan biosynthetic process"/>
    <property type="evidence" value="ECO:0007669"/>
    <property type="project" value="UniProtKB-UniPathway"/>
</dbReference>
<name>A0A382GQ30_9ZZZZ</name>
<dbReference type="GO" id="GO:0005524">
    <property type="term" value="F:ATP binding"/>
    <property type="evidence" value="ECO:0007669"/>
    <property type="project" value="UniProtKB-KW"/>
</dbReference>
<dbReference type="InterPro" id="IPR036615">
    <property type="entry name" value="Mur_ligase_C_dom_sf"/>
</dbReference>
<evidence type="ECO:0000256" key="4">
    <source>
        <dbReference type="ARBA" id="ARBA00022598"/>
    </source>
</evidence>
<dbReference type="Pfam" id="PF08245">
    <property type="entry name" value="Mur_ligase_M"/>
    <property type="match status" value="1"/>
</dbReference>
<proteinExistence type="predicted"/>
<dbReference type="InterPro" id="IPR005762">
    <property type="entry name" value="MurD"/>
</dbReference>
<feature type="non-terminal residue" evidence="8">
    <location>
        <position position="372"/>
    </location>
</feature>
<dbReference type="Pfam" id="PF21799">
    <property type="entry name" value="MurD-like_N"/>
    <property type="match status" value="1"/>
</dbReference>
<keyword evidence="6" id="KW-0067">ATP-binding</keyword>
<dbReference type="PANTHER" id="PTHR43692:SF1">
    <property type="entry name" value="UDP-N-ACETYLMURAMOYLALANINE--D-GLUTAMATE LIGASE"/>
    <property type="match status" value="1"/>
</dbReference>
<dbReference type="Gene3D" id="3.40.1190.10">
    <property type="entry name" value="Mur-like, catalytic domain"/>
    <property type="match status" value="1"/>
</dbReference>
<dbReference type="InterPro" id="IPR036565">
    <property type="entry name" value="Mur-like_cat_sf"/>
</dbReference>
<feature type="domain" description="Mur ligase central" evidence="7">
    <location>
        <begin position="121"/>
        <end position="296"/>
    </location>
</feature>
<evidence type="ECO:0000256" key="3">
    <source>
        <dbReference type="ARBA" id="ARBA00022490"/>
    </source>
</evidence>
<evidence type="ECO:0000256" key="6">
    <source>
        <dbReference type="ARBA" id="ARBA00022840"/>
    </source>
</evidence>
<dbReference type="SUPFAM" id="SSF53244">
    <property type="entry name" value="MurD-like peptide ligases, peptide-binding domain"/>
    <property type="match status" value="1"/>
</dbReference>
<keyword evidence="5" id="KW-0547">Nucleotide-binding</keyword>
<dbReference type="UniPathway" id="UPA00219"/>
<dbReference type="NCBIfam" id="TIGR01087">
    <property type="entry name" value="murD"/>
    <property type="match status" value="1"/>
</dbReference>
<dbReference type="AlphaFoldDB" id="A0A382GQ30"/>
<sequence length="372" mass="39644">MGNALATTRNPTPWRRATVFGLGASGFSAVKYLTGLGVEVQIQDSRDVPPFRTELTRQYPDIPLQLGKFKPPVLDRADLVVVSPGIPLSEPVLQEVRKKQIEIVGDVELFARACPAPILAITGSNGKTTVTTLVGEMLQAQGLNAQVGGNIGRPALDLLDGPVPELVVLELSSFQLETTDSMRARAAAILNLSPDHMDRYASITQYRKAKQRILDGAQTAVLNREDPVLKDMDTSGAADSVSFGLDAPSRETDYGIIADAEGKEWMVRGQKRIAPVAPLSMTGRHNLMNALAAVALIESAGYPVEQAGLDALLAFRGLAHRCEPVLERNGVVWINDSKSTNPGAAEAALIGLDRPGVLIAGGQSKGADFNPL</sequence>
<dbReference type="GO" id="GO:0008360">
    <property type="term" value="P:regulation of cell shape"/>
    <property type="evidence" value="ECO:0007669"/>
    <property type="project" value="InterPro"/>
</dbReference>
<dbReference type="EMBL" id="UINC01056543">
    <property type="protein sequence ID" value="SVB76703.1"/>
    <property type="molecule type" value="Genomic_DNA"/>
</dbReference>
<dbReference type="PANTHER" id="PTHR43692">
    <property type="entry name" value="UDP-N-ACETYLMURAMOYLALANINE--D-GLUTAMATE LIGASE"/>
    <property type="match status" value="1"/>
</dbReference>
<dbReference type="GO" id="GO:0051301">
    <property type="term" value="P:cell division"/>
    <property type="evidence" value="ECO:0007669"/>
    <property type="project" value="InterPro"/>
</dbReference>
<dbReference type="SUPFAM" id="SSF51984">
    <property type="entry name" value="MurCD N-terminal domain"/>
    <property type="match status" value="1"/>
</dbReference>
<evidence type="ECO:0000256" key="5">
    <source>
        <dbReference type="ARBA" id="ARBA00022741"/>
    </source>
</evidence>
<comment type="pathway">
    <text evidence="2">Cell wall biogenesis; peptidoglycan biosynthesis.</text>
</comment>
<dbReference type="GO" id="GO:0008764">
    <property type="term" value="F:UDP-N-acetylmuramoylalanine-D-glutamate ligase activity"/>
    <property type="evidence" value="ECO:0007669"/>
    <property type="project" value="InterPro"/>
</dbReference>